<evidence type="ECO:0000313" key="2">
    <source>
        <dbReference type="Proteomes" id="UP000625210"/>
    </source>
</evidence>
<organism evidence="1 2">
    <name type="scientific">Marinithermofilum abyssi</name>
    <dbReference type="NCBI Taxonomy" id="1571185"/>
    <lineage>
        <taxon>Bacteria</taxon>
        <taxon>Bacillati</taxon>
        <taxon>Bacillota</taxon>
        <taxon>Bacilli</taxon>
        <taxon>Bacillales</taxon>
        <taxon>Thermoactinomycetaceae</taxon>
        <taxon>Marinithermofilum</taxon>
    </lineage>
</organism>
<dbReference type="AlphaFoldDB" id="A0A8J2VD74"/>
<keyword evidence="2" id="KW-1185">Reference proteome</keyword>
<reference evidence="1" key="2">
    <citation type="submission" date="2020-09" db="EMBL/GenBank/DDBJ databases">
        <authorList>
            <person name="Sun Q."/>
            <person name="Zhou Y."/>
        </authorList>
    </citation>
    <scope>NUCLEOTIDE SEQUENCE</scope>
    <source>
        <strain evidence="1">CGMCC 1.15179</strain>
    </source>
</reference>
<dbReference type="Proteomes" id="UP000625210">
    <property type="component" value="Unassembled WGS sequence"/>
</dbReference>
<evidence type="ECO:0000313" key="1">
    <source>
        <dbReference type="EMBL" id="GGE23467.1"/>
    </source>
</evidence>
<sequence>MIYKRDWHWYVTEKDWWFLDKVKQKNAFIDLGYGHHDLGDGSERFGIDVLDETTAKEFLQYIEEYRVESKELSKMILKLKNVNHWDDISDYCPSLLVDFDHQQLYSLFPEPASFENYVPEGWLGVYKNFLDKVPREQRYWIINGEDYFKPFFGSD</sequence>
<protein>
    <submittedName>
        <fullName evidence="1">Uncharacterized protein</fullName>
    </submittedName>
</protein>
<proteinExistence type="predicted"/>
<accession>A0A8J2VD74</accession>
<reference evidence="1" key="1">
    <citation type="journal article" date="2014" name="Int. J. Syst. Evol. Microbiol.">
        <title>Complete genome sequence of Corynebacterium casei LMG S-19264T (=DSM 44701T), isolated from a smear-ripened cheese.</title>
        <authorList>
            <consortium name="US DOE Joint Genome Institute (JGI-PGF)"/>
            <person name="Walter F."/>
            <person name="Albersmeier A."/>
            <person name="Kalinowski J."/>
            <person name="Ruckert C."/>
        </authorList>
    </citation>
    <scope>NUCLEOTIDE SEQUENCE</scope>
    <source>
        <strain evidence="1">CGMCC 1.15179</strain>
    </source>
</reference>
<dbReference type="RefSeq" id="WP_229751991.1">
    <property type="nucleotide sequence ID" value="NZ_BMHQ01000010.1"/>
</dbReference>
<dbReference type="EMBL" id="BMHQ01000010">
    <property type="protein sequence ID" value="GGE23467.1"/>
    <property type="molecule type" value="Genomic_DNA"/>
</dbReference>
<name>A0A8J2VD74_9BACL</name>
<gene>
    <name evidence="1" type="ORF">GCM10011571_26970</name>
</gene>
<comment type="caution">
    <text evidence="1">The sequence shown here is derived from an EMBL/GenBank/DDBJ whole genome shotgun (WGS) entry which is preliminary data.</text>
</comment>